<gene>
    <name evidence="2" type="ORF">CAUPRSCDRAFT_12870</name>
</gene>
<name>A0A4P9WSR6_9FUNG</name>
<feature type="region of interest" description="Disordered" evidence="1">
    <location>
        <begin position="162"/>
        <end position="252"/>
    </location>
</feature>
<dbReference type="EMBL" id="ML011775">
    <property type="protein sequence ID" value="RKO95435.1"/>
    <property type="molecule type" value="Genomic_DNA"/>
</dbReference>
<feature type="compositionally biased region" description="Gly residues" evidence="1">
    <location>
        <begin position="87"/>
        <end position="99"/>
    </location>
</feature>
<feature type="compositionally biased region" description="Gly residues" evidence="1">
    <location>
        <begin position="166"/>
        <end position="181"/>
    </location>
</feature>
<feature type="region of interest" description="Disordered" evidence="1">
    <location>
        <begin position="1"/>
        <end position="52"/>
    </location>
</feature>
<protein>
    <submittedName>
        <fullName evidence="2">Uncharacterized protein</fullName>
    </submittedName>
</protein>
<evidence type="ECO:0000313" key="3">
    <source>
        <dbReference type="Proteomes" id="UP000268535"/>
    </source>
</evidence>
<reference evidence="3" key="1">
    <citation type="journal article" date="2018" name="Nat. Microbiol.">
        <title>Leveraging single-cell genomics to expand the fungal tree of life.</title>
        <authorList>
            <person name="Ahrendt S.R."/>
            <person name="Quandt C.A."/>
            <person name="Ciobanu D."/>
            <person name="Clum A."/>
            <person name="Salamov A."/>
            <person name="Andreopoulos B."/>
            <person name="Cheng J.F."/>
            <person name="Woyke T."/>
            <person name="Pelin A."/>
            <person name="Henrissat B."/>
            <person name="Reynolds N.K."/>
            <person name="Benny G.L."/>
            <person name="Smith M.E."/>
            <person name="James T.Y."/>
            <person name="Grigoriev I.V."/>
        </authorList>
    </citation>
    <scope>NUCLEOTIDE SEQUENCE [LARGE SCALE GENOMIC DNA]</scope>
    <source>
        <strain evidence="3">ATCC 52028</strain>
    </source>
</reference>
<evidence type="ECO:0000256" key="1">
    <source>
        <dbReference type="SAM" id="MobiDB-lite"/>
    </source>
</evidence>
<feature type="non-terminal residue" evidence="2">
    <location>
        <position position="1"/>
    </location>
</feature>
<proteinExistence type="predicted"/>
<dbReference type="Proteomes" id="UP000268535">
    <property type="component" value="Unassembled WGS sequence"/>
</dbReference>
<evidence type="ECO:0000313" key="2">
    <source>
        <dbReference type="EMBL" id="RKO95435.1"/>
    </source>
</evidence>
<sequence length="252" mass="24757">GAGAAGGAARGALRGGRRGRQVGHCDGGRRARRVRGHRDAPQGQRGGALGGGDLGLARLDGLGGGSLVSGERRGGNGAAGRARAGGAPRGGGGGGGGGSRVGVIVGGGGGGARVAVRGVGPRHRGGTARGMQRIVDEPVLAGRDREHAFARRERERIRVEVHGRAEGGGGGGSSGGGGGTGRVLRRRREVGHARQAGAVGGGLHRLVRAGPHGEPARGERRRRGRGSRCGERGRGIGAGGREGLGARPATDG</sequence>
<dbReference type="AlphaFoldDB" id="A0A4P9WSR6"/>
<organism evidence="2 3">
    <name type="scientific">Caulochytrium protostelioides</name>
    <dbReference type="NCBI Taxonomy" id="1555241"/>
    <lineage>
        <taxon>Eukaryota</taxon>
        <taxon>Fungi</taxon>
        <taxon>Fungi incertae sedis</taxon>
        <taxon>Chytridiomycota</taxon>
        <taxon>Chytridiomycota incertae sedis</taxon>
        <taxon>Chytridiomycetes</taxon>
        <taxon>Caulochytriales</taxon>
        <taxon>Caulochytriaceae</taxon>
        <taxon>Caulochytrium</taxon>
    </lineage>
</organism>
<accession>A0A4P9WSR6</accession>
<feature type="region of interest" description="Disordered" evidence="1">
    <location>
        <begin position="67"/>
        <end position="99"/>
    </location>
</feature>